<dbReference type="OrthoDB" id="9803467at2"/>
<comment type="caution">
    <text evidence="4">The sequence shown here is derived from an EMBL/GenBank/DDBJ whole genome shotgun (WGS) entry which is preliminary data.</text>
</comment>
<evidence type="ECO:0000313" key="4">
    <source>
        <dbReference type="EMBL" id="EMR05799.1"/>
    </source>
</evidence>
<evidence type="ECO:0000259" key="3">
    <source>
        <dbReference type="Pfam" id="PF00144"/>
    </source>
</evidence>
<name>M7P5J8_9BACL</name>
<keyword evidence="2" id="KW-0472">Membrane</keyword>
<evidence type="ECO:0000256" key="1">
    <source>
        <dbReference type="ARBA" id="ARBA00004370"/>
    </source>
</evidence>
<dbReference type="SUPFAM" id="SSF56601">
    <property type="entry name" value="beta-lactamase/transpeptidase-like"/>
    <property type="match status" value="1"/>
</dbReference>
<evidence type="ECO:0000256" key="2">
    <source>
        <dbReference type="ARBA" id="ARBA00023136"/>
    </source>
</evidence>
<dbReference type="Pfam" id="PF00144">
    <property type="entry name" value="Beta-lactamase"/>
    <property type="match status" value="1"/>
</dbReference>
<comment type="subcellular location">
    <subcellularLocation>
        <location evidence="1">Membrane</location>
    </subcellularLocation>
</comment>
<dbReference type="STRING" id="1235279.C772_02287"/>
<protein>
    <submittedName>
        <fullName evidence="4">Penicillin-binding protein E</fullName>
    </submittedName>
</protein>
<dbReference type="Gene3D" id="3.40.710.10">
    <property type="entry name" value="DD-peptidase/beta-lactamase superfamily"/>
    <property type="match status" value="1"/>
</dbReference>
<dbReference type="eggNOG" id="COG1680">
    <property type="taxonomic scope" value="Bacteria"/>
</dbReference>
<dbReference type="InterPro" id="IPR012338">
    <property type="entry name" value="Beta-lactam/transpept-like"/>
</dbReference>
<feature type="domain" description="Beta-lactamase-related" evidence="3">
    <location>
        <begin position="7"/>
        <end position="318"/>
    </location>
</feature>
<evidence type="ECO:0000313" key="5">
    <source>
        <dbReference type="Proteomes" id="UP000011919"/>
    </source>
</evidence>
<dbReference type="PATRIC" id="fig|1235279.3.peg.2300"/>
<dbReference type="AlphaFoldDB" id="M7P5J8"/>
<dbReference type="Proteomes" id="UP000011919">
    <property type="component" value="Unassembled WGS sequence"/>
</dbReference>
<dbReference type="PANTHER" id="PTHR46825">
    <property type="entry name" value="D-ALANYL-D-ALANINE-CARBOXYPEPTIDASE/ENDOPEPTIDASE AMPH"/>
    <property type="match status" value="1"/>
</dbReference>
<gene>
    <name evidence="4" type="primary">pbpE_2</name>
    <name evidence="4" type="ORF">C772_02287</name>
</gene>
<dbReference type="GO" id="GO:0016020">
    <property type="term" value="C:membrane"/>
    <property type="evidence" value="ECO:0007669"/>
    <property type="project" value="UniProtKB-SubCell"/>
</dbReference>
<keyword evidence="5" id="KW-1185">Reference proteome</keyword>
<reference evidence="4 5" key="1">
    <citation type="journal article" date="2013" name="Genome Announc.">
        <title>Draft Genome Sequence of Bhargavaea cecembensis Strain DSE10T, Isolated from a Deep-Sea Sediment Sample Collected at a Depth of 5,904 m from the Chagos-Laccadive Ridge System in the Indian Ocean.</title>
        <authorList>
            <person name="Shivaji S."/>
            <person name="Ara S."/>
            <person name="Begum Z."/>
            <person name="Ruth M."/>
            <person name="Singh A."/>
            <person name="Kumar Pinnaka A."/>
        </authorList>
    </citation>
    <scope>NUCLEOTIDE SEQUENCE [LARGE SCALE GENOMIC DNA]</scope>
    <source>
        <strain evidence="4 5">DSE10</strain>
    </source>
</reference>
<dbReference type="InterPro" id="IPR001466">
    <property type="entry name" value="Beta-lactam-related"/>
</dbReference>
<organism evidence="4 5">
    <name type="scientific">Bhargavaea cecembensis DSE10</name>
    <dbReference type="NCBI Taxonomy" id="1235279"/>
    <lineage>
        <taxon>Bacteria</taxon>
        <taxon>Bacillati</taxon>
        <taxon>Bacillota</taxon>
        <taxon>Bacilli</taxon>
        <taxon>Bacillales</taxon>
        <taxon>Caryophanaceae</taxon>
        <taxon>Bhargavaea</taxon>
    </lineage>
</organism>
<accession>M7P5J8</accession>
<dbReference type="RefSeq" id="WP_008300083.1">
    <property type="nucleotide sequence ID" value="NZ_AOFT01000011.1"/>
</dbReference>
<dbReference type="PANTHER" id="PTHR46825:SF11">
    <property type="entry name" value="PENICILLIN-BINDING PROTEIN 4"/>
    <property type="match status" value="1"/>
</dbReference>
<dbReference type="InterPro" id="IPR050491">
    <property type="entry name" value="AmpC-like"/>
</dbReference>
<sequence length="439" mass="49390">MEAELIRKYVDSLDARGYFSGAIAVRHKEETLLCKGYGMADYGFSVPNSSNTRFKIGSLSKAFTAMAILQLEEKGVLRREDPISRFFSDFPGGDQITIHHLLSHMSGVADFASRPDYWTQMMRLPATTQTLMETIRELPPEFKPGSQAGYSNSGYTILAAIIENVTGLSYGDYMDEHVFKPLGMKHTGSDDGRTVISQYAQGYTLDRDIRRAEWIDMSVATGAYSLYSTAEDLLLWDRALSGESIFGQELPAKMFTRHNEMCGYDWFFRDEEKDWGRRTSWEHFGDVNGFASFYVRYPEEALSVIVLSNFGLTPVDRIAKDIASSVFEQRDCALDSPASIVPDERLIAAITGTYSSEQGQLNIFLEDGRVFAALPKMYGVIYNCEIIPVAADCGQVSFKGRHLNDELIIDLQQQSMTHTDPYGTRVRYLKKTTNLGEDL</sequence>
<dbReference type="EMBL" id="AOFT01000011">
    <property type="protein sequence ID" value="EMR05799.1"/>
    <property type="molecule type" value="Genomic_DNA"/>
</dbReference>
<proteinExistence type="predicted"/>